<organism evidence="4 5">
    <name type="scientific">Eiseniibacteriota bacterium</name>
    <dbReference type="NCBI Taxonomy" id="2212470"/>
    <lineage>
        <taxon>Bacteria</taxon>
        <taxon>Candidatus Eiseniibacteriota</taxon>
    </lineage>
</organism>
<dbReference type="SMART" id="SM00448">
    <property type="entry name" value="REC"/>
    <property type="match status" value="1"/>
</dbReference>
<dbReference type="Gene3D" id="2.40.50.1020">
    <property type="entry name" value="LytTr DNA-binding domain"/>
    <property type="match status" value="1"/>
</dbReference>
<dbReference type="Proteomes" id="UP000319836">
    <property type="component" value="Unassembled WGS sequence"/>
</dbReference>
<dbReference type="InterPro" id="IPR007492">
    <property type="entry name" value="LytTR_DNA-bd_dom"/>
</dbReference>
<dbReference type="InterPro" id="IPR011006">
    <property type="entry name" value="CheY-like_superfamily"/>
</dbReference>
<proteinExistence type="predicted"/>
<dbReference type="EMBL" id="VBPA01000007">
    <property type="protein sequence ID" value="TMQ73375.1"/>
    <property type="molecule type" value="Genomic_DNA"/>
</dbReference>
<dbReference type="PANTHER" id="PTHR37299:SF1">
    <property type="entry name" value="STAGE 0 SPORULATION PROTEIN A HOMOLOG"/>
    <property type="match status" value="1"/>
</dbReference>
<sequence>MEAERSGGGSRVSPRVDGAPRVRAVIADDEPRARQFLERLLGEMEGVTVVGSAKGGGEALSMIARLNPEVAFLDIQMPDLSGLEVARHLRGDDAPVVVFVTAYDRHAIEAFELAALDYVLKPIKRERLVEAVRRAVQEVGDRQRLSGRQDEALKDLIQRQTAEGRLEPLRRLPVRHRREVRLLDLDQVTRIISRDRLVLACAEGREFLVDYTLQELEERLPPGAFLRVHRAALVNVEAIESYGGEEGVLVLRLKDGTRVEASERRAAEVRRRLK</sequence>
<feature type="modified residue" description="4-aspartylphosphate" evidence="1">
    <location>
        <position position="74"/>
    </location>
</feature>
<gene>
    <name evidence="4" type="ORF">E6K80_00240</name>
</gene>
<name>A0A538UBT8_UNCEI</name>
<dbReference type="Pfam" id="PF00072">
    <property type="entry name" value="Response_reg"/>
    <property type="match status" value="1"/>
</dbReference>
<dbReference type="SUPFAM" id="SSF52172">
    <property type="entry name" value="CheY-like"/>
    <property type="match status" value="1"/>
</dbReference>
<dbReference type="SMART" id="SM00850">
    <property type="entry name" value="LytTR"/>
    <property type="match status" value="1"/>
</dbReference>
<feature type="domain" description="HTH LytTR-type" evidence="3">
    <location>
        <begin position="172"/>
        <end position="274"/>
    </location>
</feature>
<evidence type="ECO:0000259" key="2">
    <source>
        <dbReference type="PROSITE" id="PS50110"/>
    </source>
</evidence>
<dbReference type="InterPro" id="IPR046947">
    <property type="entry name" value="LytR-like"/>
</dbReference>
<dbReference type="GO" id="GO:0003677">
    <property type="term" value="F:DNA binding"/>
    <property type="evidence" value="ECO:0007669"/>
    <property type="project" value="InterPro"/>
</dbReference>
<keyword evidence="1" id="KW-0597">Phosphoprotein</keyword>
<evidence type="ECO:0000256" key="1">
    <source>
        <dbReference type="PROSITE-ProRule" id="PRU00169"/>
    </source>
</evidence>
<dbReference type="PROSITE" id="PS50930">
    <property type="entry name" value="HTH_LYTTR"/>
    <property type="match status" value="1"/>
</dbReference>
<dbReference type="AlphaFoldDB" id="A0A538UBT8"/>
<feature type="domain" description="Response regulatory" evidence="2">
    <location>
        <begin position="23"/>
        <end position="136"/>
    </location>
</feature>
<comment type="caution">
    <text evidence="4">The sequence shown here is derived from an EMBL/GenBank/DDBJ whole genome shotgun (WGS) entry which is preliminary data.</text>
</comment>
<protein>
    <submittedName>
        <fullName evidence="4">Response regulator transcription factor</fullName>
    </submittedName>
</protein>
<evidence type="ECO:0000313" key="4">
    <source>
        <dbReference type="EMBL" id="TMQ73375.1"/>
    </source>
</evidence>
<dbReference type="InterPro" id="IPR001789">
    <property type="entry name" value="Sig_transdc_resp-reg_receiver"/>
</dbReference>
<dbReference type="PROSITE" id="PS50110">
    <property type="entry name" value="RESPONSE_REGULATORY"/>
    <property type="match status" value="1"/>
</dbReference>
<dbReference type="Gene3D" id="3.40.50.2300">
    <property type="match status" value="1"/>
</dbReference>
<dbReference type="PANTHER" id="PTHR37299">
    <property type="entry name" value="TRANSCRIPTIONAL REGULATOR-RELATED"/>
    <property type="match status" value="1"/>
</dbReference>
<reference evidence="4 5" key="1">
    <citation type="journal article" date="2019" name="Nat. Microbiol.">
        <title>Mediterranean grassland soil C-N compound turnover is dependent on rainfall and depth, and is mediated by genomically divergent microorganisms.</title>
        <authorList>
            <person name="Diamond S."/>
            <person name="Andeer P.F."/>
            <person name="Li Z."/>
            <person name="Crits-Christoph A."/>
            <person name="Burstein D."/>
            <person name="Anantharaman K."/>
            <person name="Lane K.R."/>
            <person name="Thomas B.C."/>
            <person name="Pan C."/>
            <person name="Northen T.R."/>
            <person name="Banfield J.F."/>
        </authorList>
    </citation>
    <scope>NUCLEOTIDE SEQUENCE [LARGE SCALE GENOMIC DNA]</scope>
    <source>
        <strain evidence="4">WS_10</strain>
    </source>
</reference>
<dbReference type="Pfam" id="PF04397">
    <property type="entry name" value="LytTR"/>
    <property type="match status" value="1"/>
</dbReference>
<evidence type="ECO:0000259" key="3">
    <source>
        <dbReference type="PROSITE" id="PS50930"/>
    </source>
</evidence>
<evidence type="ECO:0000313" key="5">
    <source>
        <dbReference type="Proteomes" id="UP000319836"/>
    </source>
</evidence>
<accession>A0A538UBT8</accession>
<dbReference type="GO" id="GO:0000156">
    <property type="term" value="F:phosphorelay response regulator activity"/>
    <property type="evidence" value="ECO:0007669"/>
    <property type="project" value="InterPro"/>
</dbReference>